<evidence type="ECO:0000313" key="12">
    <source>
        <dbReference type="Proteomes" id="UP000076874"/>
    </source>
</evidence>
<keyword evidence="2 9" id="KW-0853">WD repeat</keyword>
<dbReference type="InterPro" id="IPR036322">
    <property type="entry name" value="WD40_repeat_dom_sf"/>
</dbReference>
<keyword evidence="7" id="KW-0539">Nucleus</keyword>
<feature type="repeat" description="WD" evidence="9">
    <location>
        <begin position="535"/>
        <end position="568"/>
    </location>
</feature>
<protein>
    <recommendedName>
        <fullName evidence="8">Pre-mRNA-processing factor 17</fullName>
    </recommendedName>
</protein>
<evidence type="ECO:0000313" key="11">
    <source>
        <dbReference type="EMBL" id="OAA60595.1"/>
    </source>
</evidence>
<dbReference type="PROSITE" id="PS50082">
    <property type="entry name" value="WD_REPEATS_2"/>
    <property type="match status" value="4"/>
</dbReference>
<dbReference type="PRINTS" id="PR00320">
    <property type="entry name" value="GPROTEINBRPT"/>
</dbReference>
<name>A0A167TH01_9HYPO</name>
<evidence type="ECO:0000256" key="10">
    <source>
        <dbReference type="SAM" id="MobiDB-lite"/>
    </source>
</evidence>
<organism evidence="11 12">
    <name type="scientific">Niveomyces insectorum RCEF 264</name>
    <dbReference type="NCBI Taxonomy" id="1081102"/>
    <lineage>
        <taxon>Eukaryota</taxon>
        <taxon>Fungi</taxon>
        <taxon>Dikarya</taxon>
        <taxon>Ascomycota</taxon>
        <taxon>Pezizomycotina</taxon>
        <taxon>Sordariomycetes</taxon>
        <taxon>Hypocreomycetidae</taxon>
        <taxon>Hypocreales</taxon>
        <taxon>Cordycipitaceae</taxon>
        <taxon>Niveomyces</taxon>
    </lineage>
</organism>
<comment type="subcellular location">
    <subcellularLocation>
        <location evidence="1">Nucleus</location>
    </subcellularLocation>
</comment>
<dbReference type="SUPFAM" id="SSF50978">
    <property type="entry name" value="WD40 repeat-like"/>
    <property type="match status" value="1"/>
</dbReference>
<keyword evidence="4" id="KW-0747">Spliceosome</keyword>
<gene>
    <name evidence="11" type="ORF">SPI_05719</name>
</gene>
<dbReference type="AlphaFoldDB" id="A0A167TH01"/>
<keyword evidence="12" id="KW-1185">Reference proteome</keyword>
<dbReference type="PANTHER" id="PTHR43979:SF1">
    <property type="entry name" value="PRE-MRNA-PROCESSING FACTOR 17"/>
    <property type="match status" value="1"/>
</dbReference>
<dbReference type="Proteomes" id="UP000076874">
    <property type="component" value="Unassembled WGS sequence"/>
</dbReference>
<comment type="caution">
    <text evidence="11">The sequence shown here is derived from an EMBL/GenBank/DDBJ whole genome shotgun (WGS) entry which is preliminary data.</text>
</comment>
<keyword evidence="5" id="KW-0677">Repeat</keyword>
<dbReference type="InterPro" id="IPR019775">
    <property type="entry name" value="WD40_repeat_CS"/>
</dbReference>
<dbReference type="Gene3D" id="2.130.10.10">
    <property type="entry name" value="YVTN repeat-like/Quinoprotein amine dehydrogenase"/>
    <property type="match status" value="1"/>
</dbReference>
<evidence type="ECO:0000256" key="7">
    <source>
        <dbReference type="ARBA" id="ARBA00023242"/>
    </source>
</evidence>
<evidence type="ECO:0000256" key="4">
    <source>
        <dbReference type="ARBA" id="ARBA00022728"/>
    </source>
</evidence>
<feature type="repeat" description="WD" evidence="9">
    <location>
        <begin position="309"/>
        <end position="350"/>
    </location>
</feature>
<sequence>MADFSEYPPNMAPQDALVVRAEAEPDHAVVPYSAEDLARPFYGPANPFRPDGGDLSNGALATQKRKNMLSGTATETYLSEYAFRAKHRAVERRGGPAREALSGDDVKAQNARLRASREDKGSASVADGDGAYVGPWARFKRKAIYDEYDAADASPDGSEEEEEEEQVDGDDDDDVVESGTVIPKPASAPVARSGQEPAGGGDGHESTEFLGSEQYDYQGRTYMHVPQDLDVDLRKEVGSITNYIPRKLVHTWRSPSAAALSTSGKNQGQAAVTALRLFPASGHLLLSGSADNTVRIWDVYHGRELLRACTGHARAITDLSFNRDGTRFVSGGHDRWMKVWDTETGQCLSRYRTGKTPHCLVFNPSVDGAHEFLSGMSNNKILQWDTRAGGTDQGGEPVQDYDHHLAAINTITFVDEARRFMTTSDDKSLRVWDYNIPVPISYTSEPWMYPLTRAAAHPSHKYVAYQSSDNQVLVYGARDKYRQNRKKAFKGHNNAGTAIGLDISADGQFLATGDTSGFVCFFDWKTCRMYEKLKADAAGGAITEVLWHPQETSKVVTAGTQGDIKLWD</sequence>
<dbReference type="OrthoDB" id="10257301at2759"/>
<evidence type="ECO:0000256" key="5">
    <source>
        <dbReference type="ARBA" id="ARBA00022737"/>
    </source>
</evidence>
<evidence type="ECO:0000256" key="2">
    <source>
        <dbReference type="ARBA" id="ARBA00022574"/>
    </source>
</evidence>
<evidence type="ECO:0000256" key="9">
    <source>
        <dbReference type="PROSITE-ProRule" id="PRU00221"/>
    </source>
</evidence>
<dbReference type="InterPro" id="IPR020472">
    <property type="entry name" value="WD40_PAC1"/>
</dbReference>
<evidence type="ECO:0000256" key="3">
    <source>
        <dbReference type="ARBA" id="ARBA00022664"/>
    </source>
</evidence>
<dbReference type="PROSITE" id="PS50294">
    <property type="entry name" value="WD_REPEATS_REGION"/>
    <property type="match status" value="4"/>
</dbReference>
<accession>A0A167TH01</accession>
<dbReference type="PROSITE" id="PS00678">
    <property type="entry name" value="WD_REPEATS_1"/>
    <property type="match status" value="1"/>
</dbReference>
<feature type="repeat" description="WD" evidence="9">
    <location>
        <begin position="401"/>
        <end position="433"/>
    </location>
</feature>
<dbReference type="SMART" id="SM00320">
    <property type="entry name" value="WD40"/>
    <property type="match status" value="6"/>
</dbReference>
<dbReference type="Pfam" id="PF00400">
    <property type="entry name" value="WD40"/>
    <property type="match status" value="4"/>
</dbReference>
<dbReference type="GO" id="GO:0000974">
    <property type="term" value="C:Prp19 complex"/>
    <property type="evidence" value="ECO:0007669"/>
    <property type="project" value="EnsemblFungi"/>
</dbReference>
<feature type="region of interest" description="Disordered" evidence="10">
    <location>
        <begin position="150"/>
        <end position="208"/>
    </location>
</feature>
<dbReference type="PANTHER" id="PTHR43979">
    <property type="entry name" value="PRE-MRNA-PROCESSING FACTOR 17"/>
    <property type="match status" value="1"/>
</dbReference>
<dbReference type="GO" id="GO:0071014">
    <property type="term" value="C:post-mRNA release spliceosomal complex"/>
    <property type="evidence" value="ECO:0007669"/>
    <property type="project" value="EnsemblFungi"/>
</dbReference>
<feature type="region of interest" description="Disordered" evidence="10">
    <location>
        <begin position="89"/>
        <end position="128"/>
    </location>
</feature>
<feature type="repeat" description="WD" evidence="9">
    <location>
        <begin position="265"/>
        <end position="307"/>
    </location>
</feature>
<dbReference type="FunFam" id="2.130.10.10:FF:000034">
    <property type="entry name" value="Pre-mRNA-processing factor 17, putative"/>
    <property type="match status" value="1"/>
</dbReference>
<keyword evidence="6" id="KW-0508">mRNA splicing</keyword>
<dbReference type="InterPro" id="IPR032847">
    <property type="entry name" value="PRPF17"/>
</dbReference>
<evidence type="ECO:0000256" key="1">
    <source>
        <dbReference type="ARBA" id="ARBA00004123"/>
    </source>
</evidence>
<dbReference type="EMBL" id="AZHD01000009">
    <property type="protein sequence ID" value="OAA60595.1"/>
    <property type="molecule type" value="Genomic_DNA"/>
</dbReference>
<dbReference type="STRING" id="1081102.A0A167TH01"/>
<dbReference type="GO" id="GO:0045292">
    <property type="term" value="P:mRNA cis splicing, via spliceosome"/>
    <property type="evidence" value="ECO:0007669"/>
    <property type="project" value="EnsemblFungi"/>
</dbReference>
<reference evidence="11 12" key="1">
    <citation type="journal article" date="2016" name="Genome Biol. Evol.">
        <title>Divergent and convergent evolution of fungal pathogenicity.</title>
        <authorList>
            <person name="Shang Y."/>
            <person name="Xiao G."/>
            <person name="Zheng P."/>
            <person name="Cen K."/>
            <person name="Zhan S."/>
            <person name="Wang C."/>
        </authorList>
    </citation>
    <scope>NUCLEOTIDE SEQUENCE [LARGE SCALE GENOMIC DNA]</scope>
    <source>
        <strain evidence="11 12">RCEF 264</strain>
    </source>
</reference>
<feature type="compositionally biased region" description="Acidic residues" evidence="10">
    <location>
        <begin position="157"/>
        <end position="176"/>
    </location>
</feature>
<feature type="region of interest" description="Disordered" evidence="10">
    <location>
        <begin position="33"/>
        <end position="59"/>
    </location>
</feature>
<proteinExistence type="predicted"/>
<keyword evidence="3" id="KW-0507">mRNA processing</keyword>
<evidence type="ECO:0000256" key="8">
    <source>
        <dbReference type="ARBA" id="ARBA00068146"/>
    </source>
</evidence>
<dbReference type="InterPro" id="IPR001680">
    <property type="entry name" value="WD40_rpt"/>
</dbReference>
<dbReference type="InterPro" id="IPR015943">
    <property type="entry name" value="WD40/YVTN_repeat-like_dom_sf"/>
</dbReference>
<dbReference type="GO" id="GO:0003729">
    <property type="term" value="F:mRNA binding"/>
    <property type="evidence" value="ECO:0007669"/>
    <property type="project" value="TreeGrafter"/>
</dbReference>
<dbReference type="GO" id="GO:0071013">
    <property type="term" value="C:catalytic step 2 spliceosome"/>
    <property type="evidence" value="ECO:0007669"/>
    <property type="project" value="InterPro"/>
</dbReference>
<evidence type="ECO:0000256" key="6">
    <source>
        <dbReference type="ARBA" id="ARBA00023187"/>
    </source>
</evidence>